<evidence type="ECO:0000313" key="4">
    <source>
        <dbReference type="Proteomes" id="UP000503096"/>
    </source>
</evidence>
<keyword evidence="4" id="KW-1185">Reference proteome</keyword>
<dbReference type="EMBL" id="CP053073">
    <property type="protein sequence ID" value="QJR14983.1"/>
    <property type="molecule type" value="Genomic_DNA"/>
</dbReference>
<proteinExistence type="predicted"/>
<dbReference type="Proteomes" id="UP000503096">
    <property type="component" value="Chromosome"/>
</dbReference>
<gene>
    <name evidence="3" type="ORF">DSM104440_01798</name>
</gene>
<protein>
    <recommendedName>
        <fullName evidence="5">Beta-barrel assembly machine subunit BamF</fullName>
    </recommendedName>
</protein>
<evidence type="ECO:0008006" key="5">
    <source>
        <dbReference type="Google" id="ProtNLM"/>
    </source>
</evidence>
<dbReference type="KEGG" id="upl:DSM104440_01798"/>
<accession>A0A6M4H8E6</accession>
<dbReference type="RefSeq" id="WP_171161866.1">
    <property type="nucleotide sequence ID" value="NZ_CP053073.1"/>
</dbReference>
<dbReference type="InParanoid" id="A0A6M4H8E6"/>
<organism evidence="3 4">
    <name type="scientific">Usitatibacter palustris</name>
    <dbReference type="NCBI Taxonomy" id="2732487"/>
    <lineage>
        <taxon>Bacteria</taxon>
        <taxon>Pseudomonadati</taxon>
        <taxon>Pseudomonadota</taxon>
        <taxon>Betaproteobacteria</taxon>
        <taxon>Nitrosomonadales</taxon>
        <taxon>Usitatibacteraceae</taxon>
        <taxon>Usitatibacter</taxon>
    </lineage>
</organism>
<sequence>MKNALIAAAVAVLGLVAGCATVATPTTSATQISGADQIKRIGSNIPIKDRVQGPELVRMTDAQRDRQSTNQLVSPMMPLKSE</sequence>
<evidence type="ECO:0000256" key="2">
    <source>
        <dbReference type="SAM" id="SignalP"/>
    </source>
</evidence>
<dbReference type="AlphaFoldDB" id="A0A6M4H8E6"/>
<evidence type="ECO:0000313" key="3">
    <source>
        <dbReference type="EMBL" id="QJR14983.1"/>
    </source>
</evidence>
<feature type="chain" id="PRO_5026879191" description="Beta-barrel assembly machine subunit BamF" evidence="2">
    <location>
        <begin position="23"/>
        <end position="82"/>
    </location>
</feature>
<name>A0A6M4H8E6_9PROT</name>
<dbReference type="PROSITE" id="PS51257">
    <property type="entry name" value="PROKAR_LIPOPROTEIN"/>
    <property type="match status" value="1"/>
</dbReference>
<feature type="signal peptide" evidence="2">
    <location>
        <begin position="1"/>
        <end position="22"/>
    </location>
</feature>
<feature type="region of interest" description="Disordered" evidence="1">
    <location>
        <begin position="60"/>
        <end position="82"/>
    </location>
</feature>
<keyword evidence="2" id="KW-0732">Signal</keyword>
<evidence type="ECO:0000256" key="1">
    <source>
        <dbReference type="SAM" id="MobiDB-lite"/>
    </source>
</evidence>
<reference evidence="3 4" key="1">
    <citation type="submission" date="2020-04" db="EMBL/GenBank/DDBJ databases">
        <title>Usitatibacter rugosus gen. nov., sp. nov. and Usitatibacter palustris sp. nov., novel members of Usitatibacteraceae fam. nov. within the order Nitrosomonadales isolated from soil.</title>
        <authorList>
            <person name="Huber K.J."/>
            <person name="Neumann-Schaal M."/>
            <person name="Geppert A."/>
            <person name="Luckner M."/>
            <person name="Wanner G."/>
            <person name="Overmann J."/>
        </authorList>
    </citation>
    <scope>NUCLEOTIDE SEQUENCE [LARGE SCALE GENOMIC DNA]</scope>
    <source>
        <strain evidence="3 4">Swamp67</strain>
    </source>
</reference>